<keyword evidence="3" id="KW-0430">Lectin</keyword>
<reference evidence="3 4" key="1">
    <citation type="submission" date="2019-03" db="EMBL/GenBank/DDBJ databases">
        <title>Genomic Encyclopedia of Archaeal and Bacterial Type Strains, Phase II (KMG-II): from individual species to whole genera.</title>
        <authorList>
            <person name="Goeker M."/>
        </authorList>
    </citation>
    <scope>NUCLEOTIDE SEQUENCE [LARGE SCALE GENOMIC DNA]</scope>
    <source>
        <strain evidence="3 4">DSM 45499</strain>
    </source>
</reference>
<dbReference type="CDD" id="cd00161">
    <property type="entry name" value="beta-trefoil_Ricin-like"/>
    <property type="match status" value="1"/>
</dbReference>
<keyword evidence="1" id="KW-0732">Signal</keyword>
<feature type="chain" id="PRO_5039101023" evidence="1">
    <location>
        <begin position="25"/>
        <end position="184"/>
    </location>
</feature>
<dbReference type="SUPFAM" id="SSF50370">
    <property type="entry name" value="Ricin B-like lectins"/>
    <property type="match status" value="1"/>
</dbReference>
<dbReference type="RefSeq" id="WP_133901576.1">
    <property type="nucleotide sequence ID" value="NZ_SOCP01000002.1"/>
</dbReference>
<evidence type="ECO:0000259" key="2">
    <source>
        <dbReference type="SMART" id="SM00458"/>
    </source>
</evidence>
<feature type="domain" description="Ricin B lectin" evidence="2">
    <location>
        <begin position="34"/>
        <end position="182"/>
    </location>
</feature>
<dbReference type="Pfam" id="PF14200">
    <property type="entry name" value="RicinB_lectin_2"/>
    <property type="match status" value="2"/>
</dbReference>
<evidence type="ECO:0000256" key="1">
    <source>
        <dbReference type="SAM" id="SignalP"/>
    </source>
</evidence>
<protein>
    <submittedName>
        <fullName evidence="3">Ricin-type beta-trefoil lectin protein</fullName>
    </submittedName>
</protein>
<dbReference type="PROSITE" id="PS50231">
    <property type="entry name" value="RICIN_B_LECTIN"/>
    <property type="match status" value="1"/>
</dbReference>
<evidence type="ECO:0000313" key="3">
    <source>
        <dbReference type="EMBL" id="TDV56324.1"/>
    </source>
</evidence>
<dbReference type="InterPro" id="IPR035992">
    <property type="entry name" value="Ricin_B-like_lectins"/>
</dbReference>
<dbReference type="Gene3D" id="2.80.10.50">
    <property type="match status" value="2"/>
</dbReference>
<accession>A0A4R7W1I5</accession>
<dbReference type="Proteomes" id="UP000294927">
    <property type="component" value="Unassembled WGS sequence"/>
</dbReference>
<dbReference type="SMART" id="SM00458">
    <property type="entry name" value="RICIN"/>
    <property type="match status" value="1"/>
</dbReference>
<sequence>MQRFRVVAVLAGTAAALVSFVPGAAATGLPQGPYEIYNDSHGAHMCLDVPGGNPAGGARIQQWDCWGGDMQKWYAEFTAYGAVGEPAYFRYRNVATNKCLDIPGGDPANGVQVQQWDCWADGSAGLMQQWQALPMDPSSTHVMLRNRLTRKCVDIPGGDRNPGVIVQQWDCWGGDMQTWREEWP</sequence>
<name>A0A4R7W1I5_9PSEU</name>
<feature type="signal peptide" evidence="1">
    <location>
        <begin position="1"/>
        <end position="24"/>
    </location>
</feature>
<dbReference type="InterPro" id="IPR000772">
    <property type="entry name" value="Ricin_B_lectin"/>
</dbReference>
<gene>
    <name evidence="3" type="ORF">CLV71_102390</name>
</gene>
<proteinExistence type="predicted"/>
<organism evidence="3 4">
    <name type="scientific">Actinophytocola oryzae</name>
    <dbReference type="NCBI Taxonomy" id="502181"/>
    <lineage>
        <taxon>Bacteria</taxon>
        <taxon>Bacillati</taxon>
        <taxon>Actinomycetota</taxon>
        <taxon>Actinomycetes</taxon>
        <taxon>Pseudonocardiales</taxon>
        <taxon>Pseudonocardiaceae</taxon>
    </lineage>
</organism>
<keyword evidence="4" id="KW-1185">Reference proteome</keyword>
<dbReference type="EMBL" id="SOCP01000002">
    <property type="protein sequence ID" value="TDV56324.1"/>
    <property type="molecule type" value="Genomic_DNA"/>
</dbReference>
<evidence type="ECO:0000313" key="4">
    <source>
        <dbReference type="Proteomes" id="UP000294927"/>
    </source>
</evidence>
<dbReference type="GO" id="GO:0030246">
    <property type="term" value="F:carbohydrate binding"/>
    <property type="evidence" value="ECO:0007669"/>
    <property type="project" value="UniProtKB-KW"/>
</dbReference>
<dbReference type="AlphaFoldDB" id="A0A4R7W1I5"/>
<comment type="caution">
    <text evidence="3">The sequence shown here is derived from an EMBL/GenBank/DDBJ whole genome shotgun (WGS) entry which is preliminary data.</text>
</comment>
<dbReference type="OrthoDB" id="3373658at2"/>